<dbReference type="GO" id="GO:0016491">
    <property type="term" value="F:oxidoreductase activity"/>
    <property type="evidence" value="ECO:0007669"/>
    <property type="project" value="UniProtKB-KW"/>
</dbReference>
<dbReference type="SUPFAM" id="SSF51735">
    <property type="entry name" value="NAD(P)-binding Rossmann-fold domains"/>
    <property type="match status" value="1"/>
</dbReference>
<dbReference type="CDD" id="cd05374">
    <property type="entry name" value="17beta-HSD-like_SDR_c"/>
    <property type="match status" value="1"/>
</dbReference>
<accession>A0A1X2GV67</accession>
<dbReference type="PRINTS" id="PR00080">
    <property type="entry name" value="SDRFAMILY"/>
</dbReference>
<gene>
    <name evidence="6" type="ORF">DM01DRAFT_1331399</name>
</gene>
<organism evidence="6 7">
    <name type="scientific">Hesseltinella vesiculosa</name>
    <dbReference type="NCBI Taxonomy" id="101127"/>
    <lineage>
        <taxon>Eukaryota</taxon>
        <taxon>Fungi</taxon>
        <taxon>Fungi incertae sedis</taxon>
        <taxon>Mucoromycota</taxon>
        <taxon>Mucoromycotina</taxon>
        <taxon>Mucoromycetes</taxon>
        <taxon>Mucorales</taxon>
        <taxon>Cunninghamellaceae</taxon>
        <taxon>Hesseltinella</taxon>
    </lineage>
</organism>
<dbReference type="EMBL" id="MCGT01000002">
    <property type="protein sequence ID" value="ORX61924.1"/>
    <property type="molecule type" value="Genomic_DNA"/>
</dbReference>
<dbReference type="InterPro" id="IPR020904">
    <property type="entry name" value="Sc_DH/Rdtase_CS"/>
</dbReference>
<evidence type="ECO:0000256" key="5">
    <source>
        <dbReference type="SAM" id="Phobius"/>
    </source>
</evidence>
<evidence type="ECO:0000313" key="7">
    <source>
        <dbReference type="Proteomes" id="UP000242146"/>
    </source>
</evidence>
<evidence type="ECO:0000256" key="4">
    <source>
        <dbReference type="RuleBase" id="RU000363"/>
    </source>
</evidence>
<keyword evidence="7" id="KW-1185">Reference proteome</keyword>
<comment type="similarity">
    <text evidence="1 4">Belongs to the short-chain dehydrogenases/reductases (SDR) family.</text>
</comment>
<evidence type="ECO:0000256" key="3">
    <source>
        <dbReference type="ARBA" id="ARBA00023002"/>
    </source>
</evidence>
<dbReference type="Pfam" id="PF00106">
    <property type="entry name" value="adh_short"/>
    <property type="match status" value="1"/>
</dbReference>
<comment type="caution">
    <text evidence="6">The sequence shown here is derived from an EMBL/GenBank/DDBJ whole genome shotgun (WGS) entry which is preliminary data.</text>
</comment>
<dbReference type="OrthoDB" id="2102561at2759"/>
<dbReference type="PROSITE" id="PS00061">
    <property type="entry name" value="ADH_SHORT"/>
    <property type="match status" value="1"/>
</dbReference>
<dbReference type="STRING" id="101127.A0A1X2GV67"/>
<dbReference type="GO" id="GO:0005783">
    <property type="term" value="C:endoplasmic reticulum"/>
    <property type="evidence" value="ECO:0007669"/>
    <property type="project" value="TreeGrafter"/>
</dbReference>
<dbReference type="Gene3D" id="3.40.50.720">
    <property type="entry name" value="NAD(P)-binding Rossmann-like Domain"/>
    <property type="match status" value="1"/>
</dbReference>
<keyword evidence="5" id="KW-0472">Membrane</keyword>
<feature type="transmembrane region" description="Helical" evidence="5">
    <location>
        <begin position="239"/>
        <end position="259"/>
    </location>
</feature>
<dbReference type="AlphaFoldDB" id="A0A1X2GV67"/>
<evidence type="ECO:0000256" key="2">
    <source>
        <dbReference type="ARBA" id="ARBA00022857"/>
    </source>
</evidence>
<keyword evidence="3" id="KW-0560">Oxidoreductase</keyword>
<dbReference type="Proteomes" id="UP000242146">
    <property type="component" value="Unassembled WGS sequence"/>
</dbReference>
<keyword evidence="5" id="KW-1133">Transmembrane helix</keyword>
<dbReference type="PRINTS" id="PR00081">
    <property type="entry name" value="GDHRDH"/>
</dbReference>
<sequence length="279" mass="30239">MVQQVVLVTGCTRGGIGYYISKSFAKRGYKVYATARRIDSMEGLEECEKLVLDVLQTEQINAVVKEIIDKEGRIDVLFNNAGSPMVAPLADLPRENASRCLDINVLGPLMLARAVAPHMAKQGSGKIVNVGSVAGYNGLPFAGMYAASKAALHAMSDVLRMELAPFGIYVTVVAPGAIRSNIGANSEQSMVLPSTSLYQSAAEYVRRRAVFSQGSSSTPTDVFAEIVVNKVVRRRPPRYITAGTGAWIALILYYVPCFIKDFLLSKKFGLDHVKAIKSE</sequence>
<proteinExistence type="inferred from homology"/>
<keyword evidence="5" id="KW-0812">Transmembrane</keyword>
<dbReference type="PANTHER" id="PTHR44169:SF6">
    <property type="entry name" value="NADPH-DEPENDENT 1-ACYLDIHYDROXYACETONE PHOSPHATE REDUCTASE"/>
    <property type="match status" value="1"/>
</dbReference>
<dbReference type="InterPro" id="IPR002347">
    <property type="entry name" value="SDR_fam"/>
</dbReference>
<protein>
    <submittedName>
        <fullName evidence="6">NAD(P)-binding protein</fullName>
    </submittedName>
</protein>
<dbReference type="PANTHER" id="PTHR44169">
    <property type="entry name" value="NADPH-DEPENDENT 1-ACYLDIHYDROXYACETONE PHOSPHATE REDUCTASE"/>
    <property type="match status" value="1"/>
</dbReference>
<keyword evidence="2" id="KW-0521">NADP</keyword>
<dbReference type="InterPro" id="IPR036291">
    <property type="entry name" value="NAD(P)-bd_dom_sf"/>
</dbReference>
<evidence type="ECO:0000256" key="1">
    <source>
        <dbReference type="ARBA" id="ARBA00006484"/>
    </source>
</evidence>
<name>A0A1X2GV67_9FUNG</name>
<evidence type="ECO:0000313" key="6">
    <source>
        <dbReference type="EMBL" id="ORX61924.1"/>
    </source>
</evidence>
<reference evidence="6 7" key="1">
    <citation type="submission" date="2016-07" db="EMBL/GenBank/DDBJ databases">
        <title>Pervasive Adenine N6-methylation of Active Genes in Fungi.</title>
        <authorList>
            <consortium name="DOE Joint Genome Institute"/>
            <person name="Mondo S.J."/>
            <person name="Dannebaum R.O."/>
            <person name="Kuo R.C."/>
            <person name="Labutti K."/>
            <person name="Haridas S."/>
            <person name="Kuo A."/>
            <person name="Salamov A."/>
            <person name="Ahrendt S.R."/>
            <person name="Lipzen A."/>
            <person name="Sullivan W."/>
            <person name="Andreopoulos W.B."/>
            <person name="Clum A."/>
            <person name="Lindquist E."/>
            <person name="Daum C."/>
            <person name="Ramamoorthy G.K."/>
            <person name="Gryganskyi A."/>
            <person name="Culley D."/>
            <person name="Magnuson J.K."/>
            <person name="James T.Y."/>
            <person name="O'Malley M.A."/>
            <person name="Stajich J.E."/>
            <person name="Spatafora J.W."/>
            <person name="Visel A."/>
            <person name="Grigoriev I.V."/>
        </authorList>
    </citation>
    <scope>NUCLEOTIDE SEQUENCE [LARGE SCALE GENOMIC DNA]</scope>
    <source>
        <strain evidence="6 7">NRRL 3301</strain>
    </source>
</reference>
<dbReference type="FunFam" id="3.40.50.720:FF:000261">
    <property type="entry name" value="NADPH-dependent 1-acyldihydroxyacetone phosphate reductase"/>
    <property type="match status" value="1"/>
</dbReference>